<gene>
    <name evidence="2" type="ORF">LITE_LOCUS7597</name>
</gene>
<dbReference type="Proteomes" id="UP001154282">
    <property type="component" value="Unassembled WGS sequence"/>
</dbReference>
<sequence>MPLATLNVASPRQSPVVPLGHVSPGMRQLRGDSTPQYWANDSSSSYFKGSYIQEHPYDTDGGGSASNNNKSRNVRRSGPLDYSSGRKAEHTEGSSSTGISPLPRFAVSRSGPLMHK</sequence>
<dbReference type="EMBL" id="CAMGYJ010000003">
    <property type="protein sequence ID" value="CAI0392585.1"/>
    <property type="molecule type" value="Genomic_DNA"/>
</dbReference>
<evidence type="ECO:0000313" key="2">
    <source>
        <dbReference type="EMBL" id="CAI0392585.1"/>
    </source>
</evidence>
<protein>
    <submittedName>
        <fullName evidence="2">Uncharacterized protein</fullName>
    </submittedName>
</protein>
<accession>A0AAV0I8L8</accession>
<evidence type="ECO:0000313" key="3">
    <source>
        <dbReference type="Proteomes" id="UP001154282"/>
    </source>
</evidence>
<name>A0AAV0I8L8_9ROSI</name>
<evidence type="ECO:0000256" key="1">
    <source>
        <dbReference type="SAM" id="MobiDB-lite"/>
    </source>
</evidence>
<dbReference type="AlphaFoldDB" id="A0AAV0I8L8"/>
<keyword evidence="3" id="KW-1185">Reference proteome</keyword>
<feature type="region of interest" description="Disordered" evidence="1">
    <location>
        <begin position="1"/>
        <end position="116"/>
    </location>
</feature>
<feature type="compositionally biased region" description="Polar residues" evidence="1">
    <location>
        <begin position="31"/>
        <end position="47"/>
    </location>
</feature>
<reference evidence="2" key="1">
    <citation type="submission" date="2022-08" db="EMBL/GenBank/DDBJ databases">
        <authorList>
            <person name="Gutierrez-Valencia J."/>
        </authorList>
    </citation>
    <scope>NUCLEOTIDE SEQUENCE</scope>
</reference>
<organism evidence="2 3">
    <name type="scientific">Linum tenue</name>
    <dbReference type="NCBI Taxonomy" id="586396"/>
    <lineage>
        <taxon>Eukaryota</taxon>
        <taxon>Viridiplantae</taxon>
        <taxon>Streptophyta</taxon>
        <taxon>Embryophyta</taxon>
        <taxon>Tracheophyta</taxon>
        <taxon>Spermatophyta</taxon>
        <taxon>Magnoliopsida</taxon>
        <taxon>eudicotyledons</taxon>
        <taxon>Gunneridae</taxon>
        <taxon>Pentapetalae</taxon>
        <taxon>rosids</taxon>
        <taxon>fabids</taxon>
        <taxon>Malpighiales</taxon>
        <taxon>Linaceae</taxon>
        <taxon>Linum</taxon>
    </lineage>
</organism>
<comment type="caution">
    <text evidence="2">The sequence shown here is derived from an EMBL/GenBank/DDBJ whole genome shotgun (WGS) entry which is preliminary data.</text>
</comment>
<proteinExistence type="predicted"/>